<evidence type="ECO:0000313" key="9">
    <source>
        <dbReference type="Proteomes" id="UP000095281"/>
    </source>
</evidence>
<keyword evidence="5" id="KW-0175">Coiled coil</keyword>
<evidence type="ECO:0000256" key="1">
    <source>
        <dbReference type="ARBA" id="ARBA00010935"/>
    </source>
</evidence>
<dbReference type="SUPFAM" id="SSF48452">
    <property type="entry name" value="TPR-like"/>
    <property type="match status" value="2"/>
</dbReference>
<dbReference type="InterPro" id="IPR056832">
    <property type="entry name" value="ARM_TT21_2nd"/>
</dbReference>
<dbReference type="PANTHER" id="PTHR14699:SF0">
    <property type="entry name" value="TETRATRICOPEPTIDE REPEAT PROTEIN 21 HOMOLOG"/>
    <property type="match status" value="1"/>
</dbReference>
<dbReference type="Pfam" id="PF25060">
    <property type="entry name" value="ARM_TT21_2nd"/>
    <property type="match status" value="1"/>
</dbReference>
<dbReference type="PANTHER" id="PTHR14699">
    <property type="entry name" value="STI2 PROTEIN-RELATED"/>
    <property type="match status" value="1"/>
</dbReference>
<name>A0A1I8BH10_MELHA</name>
<proteinExistence type="inferred from homology"/>
<dbReference type="Pfam" id="PF25068">
    <property type="entry name" value="ARM_TT21_4th"/>
    <property type="match status" value="1"/>
</dbReference>
<feature type="repeat" description="TPR" evidence="4">
    <location>
        <begin position="721"/>
        <end position="754"/>
    </location>
</feature>
<dbReference type="SMART" id="SM00028">
    <property type="entry name" value="TPR"/>
    <property type="match status" value="9"/>
</dbReference>
<dbReference type="OMA" id="QCPCLAG"/>
<dbReference type="PROSITE" id="PS50005">
    <property type="entry name" value="TPR"/>
    <property type="match status" value="2"/>
</dbReference>
<feature type="domain" description="Tetratricopeptide repeat protein 21A/21B second ARM" evidence="6">
    <location>
        <begin position="272"/>
        <end position="546"/>
    </location>
</feature>
<dbReference type="GO" id="GO:0005929">
    <property type="term" value="C:cilium"/>
    <property type="evidence" value="ECO:0007669"/>
    <property type="project" value="GOC"/>
</dbReference>
<dbReference type="Pfam" id="PF25058">
    <property type="entry name" value="ARM_TT21"/>
    <property type="match status" value="1"/>
</dbReference>
<dbReference type="InterPro" id="IPR056836">
    <property type="entry name" value="ARM_TT21_4th"/>
</dbReference>
<comment type="similarity">
    <text evidence="1">Belongs to the TTC21 family.</text>
</comment>
<evidence type="ECO:0000256" key="5">
    <source>
        <dbReference type="SAM" id="Coils"/>
    </source>
</evidence>
<dbReference type="Pfam" id="PF25062">
    <property type="entry name" value="ARM_TT21_N"/>
    <property type="match status" value="1"/>
</dbReference>
<dbReference type="Gene3D" id="1.25.40.10">
    <property type="entry name" value="Tetratricopeptide repeat domain"/>
    <property type="match status" value="4"/>
</dbReference>
<dbReference type="InterPro" id="IPR019734">
    <property type="entry name" value="TPR_rpt"/>
</dbReference>
<keyword evidence="2" id="KW-0677">Repeat</keyword>
<evidence type="ECO:0000259" key="7">
    <source>
        <dbReference type="Pfam" id="PF25062"/>
    </source>
</evidence>
<feature type="coiled-coil region" evidence="5">
    <location>
        <begin position="389"/>
        <end position="416"/>
    </location>
</feature>
<evidence type="ECO:0000256" key="4">
    <source>
        <dbReference type="PROSITE-ProRule" id="PRU00339"/>
    </source>
</evidence>
<dbReference type="GO" id="GO:0061512">
    <property type="term" value="P:protein localization to cilium"/>
    <property type="evidence" value="ECO:0007669"/>
    <property type="project" value="TreeGrafter"/>
</dbReference>
<dbReference type="InterPro" id="IPR040364">
    <property type="entry name" value="TTC21A/TTC21B"/>
</dbReference>
<feature type="domain" description="Tetratricopeptide repeat protein 21A/21B fourth ARM" evidence="8">
    <location>
        <begin position="757"/>
        <end position="913"/>
    </location>
</feature>
<evidence type="ECO:0000259" key="6">
    <source>
        <dbReference type="Pfam" id="PF25060"/>
    </source>
</evidence>
<organism evidence="9 10">
    <name type="scientific">Meloidogyne hapla</name>
    <name type="common">Root-knot nematode worm</name>
    <dbReference type="NCBI Taxonomy" id="6305"/>
    <lineage>
        <taxon>Eukaryota</taxon>
        <taxon>Metazoa</taxon>
        <taxon>Ecdysozoa</taxon>
        <taxon>Nematoda</taxon>
        <taxon>Chromadorea</taxon>
        <taxon>Rhabditida</taxon>
        <taxon>Tylenchina</taxon>
        <taxon>Tylenchomorpha</taxon>
        <taxon>Tylenchoidea</taxon>
        <taxon>Meloidogynidae</taxon>
        <taxon>Meloidogyninae</taxon>
        <taxon>Meloidogyne</taxon>
    </lineage>
</organism>
<sequence length="960" mass="109057">MSEANASLAQIHYWIREDYFGTALRKMDELGDRDVGREGECHWKILRAFCIVRLGRPSEAMRLLNIVLRDESLSDYKLATLHALRIAHCSEKKIDREALRELDRQIQNLWSQQIPERGAFTAATLLVLDGQFERARPLLDKLSSQSNSSFLSLRGWLELLSGKVSQSTLESFDRAIALDKNVEAFLGKANLFKIRQNIIDMESTLNALLNSNSSVLPAYVELAKASAMNRHWETLAEICQKAALIQSDCLPTLLLDFVYSSLILGDPQGDQILAEFVDAMLLTEASNQRQFLRFGSLLASIALDRKNIAVQAKRMVDAALGIRQNSQALLLKSSLLLSEGDLRQAAQLALKAVESGSNIENEKQSNTNNEDNQHGERAVLAMIRCQLAEQQNEKQLKEINKQLEFLQETHADVKEQSQFHFLLALLAKRENKPDDQVFSHLNIAIDVHFAYNQYTIFSEDNLTTLNPSFLVEIAELILKLTDSVGIPAIRVADRILSLIKPTFLLAKTKLGANEMNVAEQLLRGCVNKSSDNAEAYLLLAQILVQKNELDEADKLLDIGLGFNFRVREHPLYFLTKARLEKRANRVDQSIEQLRNALDLFAKKESELELAEAERIAITLELIDSLQTANRIEEADVCMVEAAERYRGKPLEEQQLVLMNAQLRLQRGNVDGAIKVLQAVKPDQPNYRAARIKMAQIYLEEKHDKHRFALCYRDLLEKDTSPQIYELVGDAYISIQEPELAIDAYETAMRRAPKDYQLAEKIGNAYVKCHLYNKAITFYETAMKSSGRQKILRIRFAEQLFQMGNFDKCKRVLKEVLDAETDPNDIQTIREHVSYWMLISRLHMETSEWDQACRDLLKARQLQLRIVGKGTNGREGLNIGEEKKLAALICQQLAELYANSRDWNKAIELFKEAIGHNERDTKSHLSLAGIYASLGKLHFCDQQCQQVLNFDPNNNDATLVN</sequence>
<accession>A0A1I8BH10</accession>
<evidence type="ECO:0000313" key="10">
    <source>
        <dbReference type="WBParaSite" id="MhA1_Contig2351.frz3.fgene1"/>
    </source>
</evidence>
<keyword evidence="9" id="KW-1185">Reference proteome</keyword>
<feature type="repeat" description="TPR" evidence="4">
    <location>
        <begin position="886"/>
        <end position="919"/>
    </location>
</feature>
<dbReference type="Proteomes" id="UP000095281">
    <property type="component" value="Unplaced"/>
</dbReference>
<evidence type="ECO:0000256" key="3">
    <source>
        <dbReference type="ARBA" id="ARBA00022803"/>
    </source>
</evidence>
<dbReference type="InterPro" id="IPR011990">
    <property type="entry name" value="TPR-like_helical_dom_sf"/>
</dbReference>
<evidence type="ECO:0000256" key="2">
    <source>
        <dbReference type="ARBA" id="ARBA00022737"/>
    </source>
</evidence>
<dbReference type="AlphaFoldDB" id="A0A1I8BH10"/>
<dbReference type="GO" id="GO:0035721">
    <property type="term" value="P:intraciliary retrograde transport"/>
    <property type="evidence" value="ECO:0007669"/>
    <property type="project" value="TreeGrafter"/>
</dbReference>
<feature type="coiled-coil region" evidence="5">
    <location>
        <begin position="576"/>
        <end position="613"/>
    </location>
</feature>
<dbReference type="InterPro" id="IPR056833">
    <property type="entry name" value="ARM_TT21_N"/>
</dbReference>
<dbReference type="WBParaSite" id="MhA1_Contig2351.frz3.fgene1">
    <property type="protein sequence ID" value="MhA1_Contig2351.frz3.fgene1"/>
    <property type="gene ID" value="MhA1_Contig2351.frz3.fgene1"/>
</dbReference>
<dbReference type="GO" id="GO:0030991">
    <property type="term" value="C:intraciliary transport particle A"/>
    <property type="evidence" value="ECO:0007669"/>
    <property type="project" value="TreeGrafter"/>
</dbReference>
<evidence type="ECO:0000259" key="8">
    <source>
        <dbReference type="Pfam" id="PF25068"/>
    </source>
</evidence>
<keyword evidence="3 4" id="KW-0802">TPR repeat</keyword>
<protein>
    <submittedName>
        <fullName evidence="10">TPR_REGION domain-containing protein</fullName>
    </submittedName>
</protein>
<reference evidence="10" key="1">
    <citation type="submission" date="2016-11" db="UniProtKB">
        <authorList>
            <consortium name="WormBaseParasite"/>
        </authorList>
    </citation>
    <scope>IDENTIFICATION</scope>
</reference>
<feature type="domain" description="Tetratricopeptide repeat protein 21A/21B N-terminal ARM repeat" evidence="7">
    <location>
        <begin position="11"/>
        <end position="234"/>
    </location>
</feature>
<dbReference type="Pfam" id="PF13181">
    <property type="entry name" value="TPR_8"/>
    <property type="match status" value="1"/>
</dbReference>